<keyword evidence="1" id="KW-1133">Transmembrane helix</keyword>
<dbReference type="Proteomes" id="UP000199647">
    <property type="component" value="Unassembled WGS sequence"/>
</dbReference>
<dbReference type="InterPro" id="IPR008523">
    <property type="entry name" value="DUF805"/>
</dbReference>
<accession>A0A1H9HFA6</accession>
<dbReference type="AlphaFoldDB" id="A0A1H9HFA6"/>
<protein>
    <submittedName>
        <fullName evidence="2">Uncharacterized membrane protein YhaH, DUF805 family</fullName>
    </submittedName>
</protein>
<dbReference type="EMBL" id="FOFG01000006">
    <property type="protein sequence ID" value="SEQ61010.1"/>
    <property type="molecule type" value="Genomic_DNA"/>
</dbReference>
<keyword evidence="3" id="KW-1185">Reference proteome</keyword>
<sequence>MRALSDLLSRSPRLWLFLGLNGRISRRLYWLSYLFLIAADSVLAAQVLSKGEGHIYQLAEFLWPFAVVLTIWSNLAISVKRLHDAGMNGLFAVALFIPLINLAFTIWVGLIPGQSGPNNHGAGLGPPPPPVQR</sequence>
<dbReference type="PANTHER" id="PTHR34980">
    <property type="entry name" value="INNER MEMBRANE PROTEIN-RELATED-RELATED"/>
    <property type="match status" value="1"/>
</dbReference>
<dbReference type="RefSeq" id="WP_177176798.1">
    <property type="nucleotide sequence ID" value="NZ_FOFG01000006.1"/>
</dbReference>
<dbReference type="STRING" id="1855383.SAMN05216548_10623"/>
<evidence type="ECO:0000313" key="3">
    <source>
        <dbReference type="Proteomes" id="UP000199647"/>
    </source>
</evidence>
<feature type="transmembrane region" description="Helical" evidence="1">
    <location>
        <begin position="61"/>
        <end position="77"/>
    </location>
</feature>
<organism evidence="2 3">
    <name type="scientific">Faunimonas pinastri</name>
    <dbReference type="NCBI Taxonomy" id="1855383"/>
    <lineage>
        <taxon>Bacteria</taxon>
        <taxon>Pseudomonadati</taxon>
        <taxon>Pseudomonadota</taxon>
        <taxon>Alphaproteobacteria</taxon>
        <taxon>Hyphomicrobiales</taxon>
        <taxon>Afifellaceae</taxon>
        <taxon>Faunimonas</taxon>
    </lineage>
</organism>
<keyword evidence="1" id="KW-0812">Transmembrane</keyword>
<dbReference type="PANTHER" id="PTHR34980:SF3">
    <property type="entry name" value="BLR8105 PROTEIN"/>
    <property type="match status" value="1"/>
</dbReference>
<name>A0A1H9HFA6_9HYPH</name>
<dbReference type="Pfam" id="PF05656">
    <property type="entry name" value="DUF805"/>
    <property type="match status" value="1"/>
</dbReference>
<keyword evidence="1" id="KW-0472">Membrane</keyword>
<proteinExistence type="predicted"/>
<evidence type="ECO:0000256" key="1">
    <source>
        <dbReference type="SAM" id="Phobius"/>
    </source>
</evidence>
<evidence type="ECO:0000313" key="2">
    <source>
        <dbReference type="EMBL" id="SEQ61010.1"/>
    </source>
</evidence>
<dbReference type="GO" id="GO:0005886">
    <property type="term" value="C:plasma membrane"/>
    <property type="evidence" value="ECO:0007669"/>
    <property type="project" value="TreeGrafter"/>
</dbReference>
<feature type="transmembrane region" description="Helical" evidence="1">
    <location>
        <begin position="28"/>
        <end position="49"/>
    </location>
</feature>
<reference evidence="2 3" key="1">
    <citation type="submission" date="2016-10" db="EMBL/GenBank/DDBJ databases">
        <authorList>
            <person name="de Groot N.N."/>
        </authorList>
    </citation>
    <scope>NUCLEOTIDE SEQUENCE [LARGE SCALE GENOMIC DNA]</scope>
    <source>
        <strain evidence="2 3">A52C2</strain>
    </source>
</reference>
<feature type="transmembrane region" description="Helical" evidence="1">
    <location>
        <begin position="89"/>
        <end position="110"/>
    </location>
</feature>
<gene>
    <name evidence="2" type="ORF">SAMN05216548_10623</name>
</gene>